<sequence length="232" mass="25252">MEILDDVEWGRLKGALDAARSGTGRPMGDERRVIESVIWRQRNGAKWRSLPSEFGPWWKAAQMHIRWSRSRVWERAFEHLREAGRPDLGEVFLDGISVRAHHKAAGAKGGGLRHALGRSRGGFGTKALGVADAKRRAVLFLLLPGQASEVRAGPAVLELLCPLGPIGRVVCDRGYSSDPGATPSAPSEPSLACPASPPIPGPTARPRRLLQTPPRREPLGTPQGNPRHRHPI</sequence>
<feature type="region of interest" description="Disordered" evidence="1">
    <location>
        <begin position="176"/>
        <end position="232"/>
    </location>
</feature>
<accession>S9R797</accession>
<evidence type="ECO:0000313" key="3">
    <source>
        <dbReference type="EMBL" id="EPX87767.1"/>
    </source>
</evidence>
<keyword evidence="4" id="KW-1185">Reference proteome</keyword>
<dbReference type="InterPro" id="IPR052909">
    <property type="entry name" value="Transposase_6_like"/>
</dbReference>
<proteinExistence type="predicted"/>
<dbReference type="Pfam" id="PF13340">
    <property type="entry name" value="DUF4096"/>
    <property type="match status" value="1"/>
</dbReference>
<dbReference type="AlphaFoldDB" id="S9R797"/>
<dbReference type="HOGENOM" id="CLU_1244146_0_0_5"/>
<dbReference type="STRING" id="1123069.ruthe_00170"/>
<dbReference type="PANTHER" id="PTHR46637">
    <property type="entry name" value="TIS1421-TRANSPOSASE PROTEIN A"/>
    <property type="match status" value="1"/>
</dbReference>
<evidence type="ECO:0000313" key="4">
    <source>
        <dbReference type="Proteomes" id="UP000015346"/>
    </source>
</evidence>
<evidence type="ECO:0000259" key="2">
    <source>
        <dbReference type="Pfam" id="PF13340"/>
    </source>
</evidence>
<evidence type="ECO:0000256" key="1">
    <source>
        <dbReference type="SAM" id="MobiDB-lite"/>
    </source>
</evidence>
<comment type="caution">
    <text evidence="3">The sequence shown here is derived from an EMBL/GenBank/DDBJ whole genome shotgun (WGS) entry which is preliminary data.</text>
</comment>
<dbReference type="Proteomes" id="UP000015346">
    <property type="component" value="Unassembled WGS sequence"/>
</dbReference>
<name>S9R797_9RHOB</name>
<reference evidence="3 4" key="1">
    <citation type="journal article" date="2013" name="Stand. Genomic Sci.">
        <title>Genome sequence of the reddish-pigmented Rubellimicrobium thermophilum type strain (DSM 16684(T)), a member of the Roseobacter clade.</title>
        <authorList>
            <person name="Fiebig A."/>
            <person name="Riedel T."/>
            <person name="Gronow S."/>
            <person name="Petersen J."/>
            <person name="Klenk H.P."/>
            <person name="Goker M."/>
        </authorList>
    </citation>
    <scope>NUCLEOTIDE SEQUENCE [LARGE SCALE GENOMIC DNA]</scope>
    <source>
        <strain evidence="3 4">DSM 16684</strain>
    </source>
</reference>
<feature type="domain" description="Insertion element IS402-like" evidence="2">
    <location>
        <begin position="4"/>
        <end position="76"/>
    </location>
</feature>
<dbReference type="EMBL" id="AOLV01000002">
    <property type="protein sequence ID" value="EPX87767.1"/>
    <property type="molecule type" value="Genomic_DNA"/>
</dbReference>
<dbReference type="NCBIfam" id="NF033580">
    <property type="entry name" value="transpos_IS5_3"/>
    <property type="match status" value="1"/>
</dbReference>
<gene>
    <name evidence="3" type="ORF">ruthe_00170</name>
</gene>
<protein>
    <submittedName>
        <fullName evidence="3">Transposase</fullName>
    </submittedName>
</protein>
<dbReference type="PANTHER" id="PTHR46637:SF1">
    <property type="entry name" value="BLL5188 PROTEIN"/>
    <property type="match status" value="1"/>
</dbReference>
<dbReference type="InterPro" id="IPR025161">
    <property type="entry name" value="IS402-like_dom"/>
</dbReference>
<organism evidence="3 4">
    <name type="scientific">Rubellimicrobium thermophilum DSM 16684</name>
    <dbReference type="NCBI Taxonomy" id="1123069"/>
    <lineage>
        <taxon>Bacteria</taxon>
        <taxon>Pseudomonadati</taxon>
        <taxon>Pseudomonadota</taxon>
        <taxon>Alphaproteobacteria</taxon>
        <taxon>Rhodobacterales</taxon>
        <taxon>Roseobacteraceae</taxon>
        <taxon>Rubellimicrobium</taxon>
    </lineage>
</organism>